<dbReference type="AlphaFoldDB" id="A0A8D8TEZ4"/>
<organism evidence="1">
    <name type="scientific">Cacopsylla melanoneura</name>
    <dbReference type="NCBI Taxonomy" id="428564"/>
    <lineage>
        <taxon>Eukaryota</taxon>
        <taxon>Metazoa</taxon>
        <taxon>Ecdysozoa</taxon>
        <taxon>Arthropoda</taxon>
        <taxon>Hexapoda</taxon>
        <taxon>Insecta</taxon>
        <taxon>Pterygota</taxon>
        <taxon>Neoptera</taxon>
        <taxon>Paraneoptera</taxon>
        <taxon>Hemiptera</taxon>
        <taxon>Sternorrhyncha</taxon>
        <taxon>Psylloidea</taxon>
        <taxon>Psyllidae</taxon>
        <taxon>Psyllinae</taxon>
        <taxon>Cacopsylla</taxon>
    </lineage>
</organism>
<protein>
    <submittedName>
        <fullName evidence="1">Uncharacterized protein</fullName>
    </submittedName>
</protein>
<accession>A0A8D8TEZ4</accession>
<sequence>MSGRIEVSSENIFKITDTKIRSFLFFTYLSLSAYQKDYSAKDKTRSTDRFQSKIKSSINKKFKFFMQKVCFDFATFREKTNQLFCWMVRHVHTVYDSLAREVPVLFLFIFTFNF</sequence>
<reference evidence="1" key="1">
    <citation type="submission" date="2021-05" db="EMBL/GenBank/DDBJ databases">
        <authorList>
            <person name="Alioto T."/>
            <person name="Alioto T."/>
            <person name="Gomez Garrido J."/>
        </authorList>
    </citation>
    <scope>NUCLEOTIDE SEQUENCE</scope>
</reference>
<evidence type="ECO:0000313" key="1">
    <source>
        <dbReference type="EMBL" id="CAG6684161.1"/>
    </source>
</evidence>
<dbReference type="EMBL" id="HBUF01266063">
    <property type="protein sequence ID" value="CAG6684161.1"/>
    <property type="molecule type" value="Transcribed_RNA"/>
</dbReference>
<name>A0A8D8TEZ4_9HEMI</name>
<proteinExistence type="predicted"/>